<sequence length="32" mass="3808">QVLKLNYKGKIVDAIYTDYPDKLIDLREKILK</sequence>
<name>A0A0F9H512_9ZZZZ</name>
<gene>
    <name evidence="1" type="ORF">LCGC14_2042150</name>
</gene>
<organism evidence="1">
    <name type="scientific">marine sediment metagenome</name>
    <dbReference type="NCBI Taxonomy" id="412755"/>
    <lineage>
        <taxon>unclassified sequences</taxon>
        <taxon>metagenomes</taxon>
        <taxon>ecological metagenomes</taxon>
    </lineage>
</organism>
<proteinExistence type="predicted"/>
<dbReference type="AlphaFoldDB" id="A0A0F9H512"/>
<dbReference type="EMBL" id="LAZR01023961">
    <property type="protein sequence ID" value="KKL76715.1"/>
    <property type="molecule type" value="Genomic_DNA"/>
</dbReference>
<evidence type="ECO:0000313" key="1">
    <source>
        <dbReference type="EMBL" id="KKL76715.1"/>
    </source>
</evidence>
<comment type="caution">
    <text evidence="1">The sequence shown here is derived from an EMBL/GenBank/DDBJ whole genome shotgun (WGS) entry which is preliminary data.</text>
</comment>
<feature type="non-terminal residue" evidence="1">
    <location>
        <position position="1"/>
    </location>
</feature>
<reference evidence="1" key="1">
    <citation type="journal article" date="2015" name="Nature">
        <title>Complex archaea that bridge the gap between prokaryotes and eukaryotes.</title>
        <authorList>
            <person name="Spang A."/>
            <person name="Saw J.H."/>
            <person name="Jorgensen S.L."/>
            <person name="Zaremba-Niedzwiedzka K."/>
            <person name="Martijn J."/>
            <person name="Lind A.E."/>
            <person name="van Eijk R."/>
            <person name="Schleper C."/>
            <person name="Guy L."/>
            <person name="Ettema T.J."/>
        </authorList>
    </citation>
    <scope>NUCLEOTIDE SEQUENCE</scope>
</reference>
<accession>A0A0F9H512</accession>
<protein>
    <submittedName>
        <fullName evidence="1">Uncharacterized protein</fullName>
    </submittedName>
</protein>